<feature type="compositionally biased region" description="Acidic residues" evidence="1">
    <location>
        <begin position="211"/>
        <end position="223"/>
    </location>
</feature>
<feature type="region of interest" description="Disordered" evidence="1">
    <location>
        <begin position="190"/>
        <end position="244"/>
    </location>
</feature>
<name>A0A3M2RRJ9_9HYPO</name>
<sequence>MALQYAVICRTDDRRPWGLEPVCVALRLLDWSIRRVKSSRMPLPIHEMHQDARRMAFRRHQEPCNISHLLDQIGECVKKMMSRRVPTTDETVYRGHVVYSVTNFDLRVVTEAIRMMSTAGQSMYLQVDKCYEVFKRARQSNDVPNTQQLREFHERAGRQHLRRLAKIARRSQPGCDEDLEDEETGLQLEGGNQMEEDPSDVDGFSPGPIVVDDDGDDDNDEDLTSSPNASPLPLRRKAPASAPEVTNQLDAVSLTAVEKKLCEEFKQALAKVRKDLDKLRTEIDTQVQRMPAEEPVDNFEMDLSDLPPGPDPEEHSTGGE</sequence>
<dbReference type="AlphaFoldDB" id="A0A3M2RRJ9"/>
<dbReference type="Proteomes" id="UP000277212">
    <property type="component" value="Unassembled WGS sequence"/>
</dbReference>
<feature type="compositionally biased region" description="Acidic residues" evidence="1">
    <location>
        <begin position="294"/>
        <end position="303"/>
    </location>
</feature>
<evidence type="ECO:0000256" key="1">
    <source>
        <dbReference type="SAM" id="MobiDB-lite"/>
    </source>
</evidence>
<feature type="region of interest" description="Disordered" evidence="1">
    <location>
        <begin position="287"/>
        <end position="320"/>
    </location>
</feature>
<evidence type="ECO:0000313" key="3">
    <source>
        <dbReference type="Proteomes" id="UP000277212"/>
    </source>
</evidence>
<dbReference type="EMBL" id="NKUJ01000314">
    <property type="protein sequence ID" value="RMJ07933.1"/>
    <property type="molecule type" value="Genomic_DNA"/>
</dbReference>
<organism evidence="2 3">
    <name type="scientific">Fusarium kuroshium</name>
    <dbReference type="NCBI Taxonomy" id="2010991"/>
    <lineage>
        <taxon>Eukaryota</taxon>
        <taxon>Fungi</taxon>
        <taxon>Dikarya</taxon>
        <taxon>Ascomycota</taxon>
        <taxon>Pezizomycotina</taxon>
        <taxon>Sordariomycetes</taxon>
        <taxon>Hypocreomycetidae</taxon>
        <taxon>Hypocreales</taxon>
        <taxon>Nectriaceae</taxon>
        <taxon>Fusarium</taxon>
        <taxon>Fusarium solani species complex</taxon>
    </lineage>
</organism>
<keyword evidence="3" id="KW-1185">Reference proteome</keyword>
<gene>
    <name evidence="2" type="ORF">CDV36_012471</name>
</gene>
<comment type="caution">
    <text evidence="2">The sequence shown here is derived from an EMBL/GenBank/DDBJ whole genome shotgun (WGS) entry which is preliminary data.</text>
</comment>
<protein>
    <submittedName>
        <fullName evidence="2">Uncharacterized protein</fullName>
    </submittedName>
</protein>
<dbReference type="OrthoDB" id="4754366at2759"/>
<proteinExistence type="predicted"/>
<reference evidence="2 3" key="1">
    <citation type="submission" date="2017-06" db="EMBL/GenBank/DDBJ databases">
        <title>Comparative genomic analysis of Ambrosia Fusariam Clade fungi.</title>
        <authorList>
            <person name="Stajich J.E."/>
            <person name="Carrillo J."/>
            <person name="Kijimoto T."/>
            <person name="Eskalen A."/>
            <person name="O'Donnell K."/>
            <person name="Kasson M."/>
        </authorList>
    </citation>
    <scope>NUCLEOTIDE SEQUENCE [LARGE SCALE GENOMIC DNA]</scope>
    <source>
        <strain evidence="2">UCR3666</strain>
    </source>
</reference>
<evidence type="ECO:0000313" key="2">
    <source>
        <dbReference type="EMBL" id="RMJ07933.1"/>
    </source>
</evidence>
<accession>A0A3M2RRJ9</accession>